<keyword evidence="3" id="KW-0269">Exonuclease</keyword>
<dbReference type="CDD" id="cd06141">
    <property type="entry name" value="WRN_exo"/>
    <property type="match status" value="1"/>
</dbReference>
<accession>A0ABU9BGC4</accession>
<dbReference type="SUPFAM" id="SSF53098">
    <property type="entry name" value="Ribonuclease H-like"/>
    <property type="match status" value="1"/>
</dbReference>
<feature type="compositionally biased region" description="Pro residues" evidence="1">
    <location>
        <begin position="1"/>
        <end position="20"/>
    </location>
</feature>
<evidence type="ECO:0000259" key="2">
    <source>
        <dbReference type="SMART" id="SM00474"/>
    </source>
</evidence>
<dbReference type="Pfam" id="PF01612">
    <property type="entry name" value="DNA_pol_A_exo1"/>
    <property type="match status" value="1"/>
</dbReference>
<dbReference type="Proteomes" id="UP001368500">
    <property type="component" value="Unassembled WGS sequence"/>
</dbReference>
<dbReference type="GO" id="GO:0004527">
    <property type="term" value="F:exonuclease activity"/>
    <property type="evidence" value="ECO:0007669"/>
    <property type="project" value="UniProtKB-KW"/>
</dbReference>
<dbReference type="InterPro" id="IPR002562">
    <property type="entry name" value="3'-5'_exonuclease_dom"/>
</dbReference>
<evidence type="ECO:0000313" key="4">
    <source>
        <dbReference type="Proteomes" id="UP001368500"/>
    </source>
</evidence>
<dbReference type="Gene3D" id="3.30.420.10">
    <property type="entry name" value="Ribonuclease H-like superfamily/Ribonuclease H"/>
    <property type="match status" value="1"/>
</dbReference>
<feature type="region of interest" description="Disordered" evidence="1">
    <location>
        <begin position="1"/>
        <end position="38"/>
    </location>
</feature>
<dbReference type="InterPro" id="IPR036397">
    <property type="entry name" value="RNaseH_sf"/>
</dbReference>
<dbReference type="InterPro" id="IPR012337">
    <property type="entry name" value="RNaseH-like_sf"/>
</dbReference>
<evidence type="ECO:0000256" key="1">
    <source>
        <dbReference type="SAM" id="MobiDB-lite"/>
    </source>
</evidence>
<dbReference type="InterPro" id="IPR052408">
    <property type="entry name" value="Exonuclease_MUT-7-like"/>
</dbReference>
<feature type="domain" description="3'-5' exonuclease" evidence="2">
    <location>
        <begin position="50"/>
        <end position="223"/>
    </location>
</feature>
<dbReference type="SMART" id="SM00474">
    <property type="entry name" value="35EXOc"/>
    <property type="match status" value="1"/>
</dbReference>
<reference evidence="3 4" key="1">
    <citation type="submission" date="2024-04" db="EMBL/GenBank/DDBJ databases">
        <title>Novel species of the genus Ideonella isolated from streams.</title>
        <authorList>
            <person name="Lu H."/>
        </authorList>
    </citation>
    <scope>NUCLEOTIDE SEQUENCE [LARGE SCALE GENOMIC DNA]</scope>
    <source>
        <strain evidence="3 4">BYS139W</strain>
    </source>
</reference>
<gene>
    <name evidence="3" type="ORF">AACH11_22825</name>
</gene>
<organism evidence="3 4">
    <name type="scientific">Pseudaquabacterium rugosum</name>
    <dbReference type="NCBI Taxonomy" id="2984194"/>
    <lineage>
        <taxon>Bacteria</taxon>
        <taxon>Pseudomonadati</taxon>
        <taxon>Pseudomonadota</taxon>
        <taxon>Betaproteobacteria</taxon>
        <taxon>Burkholderiales</taxon>
        <taxon>Sphaerotilaceae</taxon>
        <taxon>Pseudaquabacterium</taxon>
    </lineage>
</organism>
<dbReference type="PANTHER" id="PTHR47765:SF2">
    <property type="entry name" value="EXONUCLEASE MUT-7 HOMOLOG"/>
    <property type="match status" value="1"/>
</dbReference>
<keyword evidence="3" id="KW-0378">Hydrolase</keyword>
<keyword evidence="3" id="KW-0540">Nuclease</keyword>
<sequence>MSSSPPTLPPPLPSSAPARPPARRTPLKPHPTREEIDALPAWEPLPRARIHLVETPAQAAAALAAITAAGVVGLDTESRPVFRKDEVSDGPHLVQLATPDEVFLVPVGAQPPVDFLRTVLEAPELPKVGFGLRSDQSPLQRKLGIALQGAVDLAPLVRRLGYRQDVGLKAAVAIVLGLRLAKSKKASTSNWAQWPLSEGQIRYAADDAHAGLAVYLAMGCPQAGDGKANPRPRPSRRG</sequence>
<dbReference type="PANTHER" id="PTHR47765">
    <property type="entry name" value="3'-5' EXONUCLEASE DOMAIN-CONTAINING PROTEIN"/>
    <property type="match status" value="1"/>
</dbReference>
<dbReference type="EMBL" id="JBBUTF010000031">
    <property type="protein sequence ID" value="MEK8028804.1"/>
    <property type="molecule type" value="Genomic_DNA"/>
</dbReference>
<proteinExistence type="predicted"/>
<name>A0ABU9BGC4_9BURK</name>
<protein>
    <submittedName>
        <fullName evidence="3">3'-5' exonuclease</fullName>
        <ecNumber evidence="3">3.1.-.-</ecNumber>
    </submittedName>
</protein>
<comment type="caution">
    <text evidence="3">The sequence shown here is derived from an EMBL/GenBank/DDBJ whole genome shotgun (WGS) entry which is preliminary data.</text>
</comment>
<dbReference type="RefSeq" id="WP_341376592.1">
    <property type="nucleotide sequence ID" value="NZ_JBBUTF010000031.1"/>
</dbReference>
<keyword evidence="4" id="KW-1185">Reference proteome</keyword>
<evidence type="ECO:0000313" key="3">
    <source>
        <dbReference type="EMBL" id="MEK8028804.1"/>
    </source>
</evidence>
<dbReference type="EC" id="3.1.-.-" evidence="3"/>